<accession>A0A1M7K7L5</accession>
<dbReference type="PANTHER" id="PTHR42850:SF4">
    <property type="entry name" value="ZINC-DEPENDENT ENDOPOLYPHOSPHATASE"/>
    <property type="match status" value="1"/>
</dbReference>
<dbReference type="GO" id="GO:0008803">
    <property type="term" value="F:bis(5'-nucleosyl)-tetraphosphatase (symmetrical) activity"/>
    <property type="evidence" value="ECO:0007669"/>
    <property type="project" value="TreeGrafter"/>
</dbReference>
<protein>
    <submittedName>
        <fullName evidence="2">Serine/threonine protein phosphatase 1</fullName>
    </submittedName>
</protein>
<dbReference type="GO" id="GO:0005737">
    <property type="term" value="C:cytoplasm"/>
    <property type="evidence" value="ECO:0007669"/>
    <property type="project" value="TreeGrafter"/>
</dbReference>
<dbReference type="Pfam" id="PF00149">
    <property type="entry name" value="Metallophos"/>
    <property type="match status" value="1"/>
</dbReference>
<dbReference type="InterPro" id="IPR050126">
    <property type="entry name" value="Ap4A_hydrolase"/>
</dbReference>
<sequence>MTGLSSLLHRLGLGRPGFDAPLAPDRAFVAVGDIHGMHDLLDALIAKLATEAPDLPLVFVGDYVDRGPDSAGVLRRLMELDPDATGGGCLLGNHEAMMLEFLDTPDSAGRLWMANGGAETLRSFGIADPEDHPFETLRDRLRAAAGDALLDWLAQRPLIWQSGNVVVSHAGGDPNLPIEPRRGHGLLWGHPHLFDTPRKDGLWMVHGHFILDAPVMKAGRIGIDTGAFQTGRLTAAIIEPGYVRFIHS</sequence>
<dbReference type="SUPFAM" id="SSF56300">
    <property type="entry name" value="Metallo-dependent phosphatases"/>
    <property type="match status" value="1"/>
</dbReference>
<dbReference type="GO" id="GO:0016791">
    <property type="term" value="F:phosphatase activity"/>
    <property type="evidence" value="ECO:0007669"/>
    <property type="project" value="TreeGrafter"/>
</dbReference>
<name>A0A1M7K7L5_9RHOB</name>
<keyword evidence="3" id="KW-1185">Reference proteome</keyword>
<dbReference type="Gene3D" id="3.60.21.10">
    <property type="match status" value="1"/>
</dbReference>
<organism evidence="2 3">
    <name type="scientific">Roseovarius litoreus</name>
    <dbReference type="NCBI Taxonomy" id="1155722"/>
    <lineage>
        <taxon>Bacteria</taxon>
        <taxon>Pseudomonadati</taxon>
        <taxon>Pseudomonadota</taxon>
        <taxon>Alphaproteobacteria</taxon>
        <taxon>Rhodobacterales</taxon>
        <taxon>Roseobacteraceae</taxon>
        <taxon>Roseovarius</taxon>
    </lineage>
</organism>
<feature type="domain" description="Calcineurin-like phosphoesterase" evidence="1">
    <location>
        <begin position="28"/>
        <end position="192"/>
    </location>
</feature>
<dbReference type="Proteomes" id="UP000322545">
    <property type="component" value="Unassembled WGS sequence"/>
</dbReference>
<reference evidence="2 3" key="1">
    <citation type="submission" date="2016-11" db="EMBL/GenBank/DDBJ databases">
        <authorList>
            <person name="Varghese N."/>
            <person name="Submissions S."/>
        </authorList>
    </citation>
    <scope>NUCLEOTIDE SEQUENCE [LARGE SCALE GENOMIC DNA]</scope>
    <source>
        <strain evidence="2 3">DSM 28249</strain>
    </source>
</reference>
<evidence type="ECO:0000313" key="2">
    <source>
        <dbReference type="EMBL" id="SHM61246.1"/>
    </source>
</evidence>
<evidence type="ECO:0000313" key="3">
    <source>
        <dbReference type="Proteomes" id="UP000322545"/>
    </source>
</evidence>
<proteinExistence type="predicted"/>
<gene>
    <name evidence="2" type="ORF">SAMN05443432_11013</name>
</gene>
<dbReference type="InterPro" id="IPR029052">
    <property type="entry name" value="Metallo-depent_PP-like"/>
</dbReference>
<dbReference type="InterPro" id="IPR004843">
    <property type="entry name" value="Calcineurin-like_PHP"/>
</dbReference>
<dbReference type="PANTHER" id="PTHR42850">
    <property type="entry name" value="METALLOPHOSPHOESTERASE"/>
    <property type="match status" value="1"/>
</dbReference>
<dbReference type="EMBL" id="FRCB01000010">
    <property type="protein sequence ID" value="SHM61246.1"/>
    <property type="molecule type" value="Genomic_DNA"/>
</dbReference>
<dbReference type="AlphaFoldDB" id="A0A1M7K7L5"/>
<dbReference type="RefSeq" id="WP_149780579.1">
    <property type="nucleotide sequence ID" value="NZ_FRCB01000010.1"/>
</dbReference>
<dbReference type="GO" id="GO:0110154">
    <property type="term" value="P:RNA decapping"/>
    <property type="evidence" value="ECO:0007669"/>
    <property type="project" value="TreeGrafter"/>
</dbReference>
<evidence type="ECO:0000259" key="1">
    <source>
        <dbReference type="Pfam" id="PF00149"/>
    </source>
</evidence>